<gene>
    <name evidence="1" type="ORF">DPMN_073620</name>
</gene>
<dbReference type="AlphaFoldDB" id="A0A9D4HBC5"/>
<protein>
    <recommendedName>
        <fullName evidence="3">Reverse transcriptase</fullName>
    </recommendedName>
</protein>
<proteinExistence type="predicted"/>
<reference evidence="1" key="2">
    <citation type="submission" date="2020-11" db="EMBL/GenBank/DDBJ databases">
        <authorList>
            <person name="McCartney M.A."/>
            <person name="Auch B."/>
            <person name="Kono T."/>
            <person name="Mallez S."/>
            <person name="Becker A."/>
            <person name="Gohl D.M."/>
            <person name="Silverstein K.A.T."/>
            <person name="Koren S."/>
            <person name="Bechman K.B."/>
            <person name="Herman A."/>
            <person name="Abrahante J.E."/>
            <person name="Garbe J."/>
        </authorList>
    </citation>
    <scope>NUCLEOTIDE SEQUENCE</scope>
    <source>
        <strain evidence="1">Duluth1</strain>
        <tissue evidence="1">Whole animal</tissue>
    </source>
</reference>
<evidence type="ECO:0000313" key="2">
    <source>
        <dbReference type="Proteomes" id="UP000828390"/>
    </source>
</evidence>
<dbReference type="EMBL" id="JAIWYP010000014">
    <property type="protein sequence ID" value="KAH3713819.1"/>
    <property type="molecule type" value="Genomic_DNA"/>
</dbReference>
<keyword evidence="2" id="KW-1185">Reference proteome</keyword>
<accession>A0A9D4HBC5</accession>
<evidence type="ECO:0000313" key="1">
    <source>
        <dbReference type="EMBL" id="KAH3713819.1"/>
    </source>
</evidence>
<dbReference type="Proteomes" id="UP000828390">
    <property type="component" value="Unassembled WGS sequence"/>
</dbReference>
<organism evidence="1 2">
    <name type="scientific">Dreissena polymorpha</name>
    <name type="common">Zebra mussel</name>
    <name type="synonym">Mytilus polymorpha</name>
    <dbReference type="NCBI Taxonomy" id="45954"/>
    <lineage>
        <taxon>Eukaryota</taxon>
        <taxon>Metazoa</taxon>
        <taxon>Spiralia</taxon>
        <taxon>Lophotrochozoa</taxon>
        <taxon>Mollusca</taxon>
        <taxon>Bivalvia</taxon>
        <taxon>Autobranchia</taxon>
        <taxon>Heteroconchia</taxon>
        <taxon>Euheterodonta</taxon>
        <taxon>Imparidentia</taxon>
        <taxon>Neoheterodontei</taxon>
        <taxon>Myida</taxon>
        <taxon>Dreissenoidea</taxon>
        <taxon>Dreissenidae</taxon>
        <taxon>Dreissena</taxon>
    </lineage>
</organism>
<comment type="caution">
    <text evidence="1">The sequence shown here is derived from an EMBL/GenBank/DDBJ whole genome shotgun (WGS) entry which is preliminary data.</text>
</comment>
<reference evidence="1" key="1">
    <citation type="journal article" date="2019" name="bioRxiv">
        <title>The Genome of the Zebra Mussel, Dreissena polymorpha: A Resource for Invasive Species Research.</title>
        <authorList>
            <person name="McCartney M.A."/>
            <person name="Auch B."/>
            <person name="Kono T."/>
            <person name="Mallez S."/>
            <person name="Zhang Y."/>
            <person name="Obille A."/>
            <person name="Becker A."/>
            <person name="Abrahante J.E."/>
            <person name="Garbe J."/>
            <person name="Badalamenti J.P."/>
            <person name="Herman A."/>
            <person name="Mangelson H."/>
            <person name="Liachko I."/>
            <person name="Sullivan S."/>
            <person name="Sone E.D."/>
            <person name="Koren S."/>
            <person name="Silverstein K.A.T."/>
            <person name="Beckman K.B."/>
            <person name="Gohl D.M."/>
        </authorList>
    </citation>
    <scope>NUCLEOTIDE SEQUENCE</scope>
    <source>
        <strain evidence="1">Duluth1</strain>
        <tissue evidence="1">Whole animal</tissue>
    </source>
</reference>
<sequence length="116" mass="12678">MRNMAKVIANVNVGANRQTDQQTDRAKTICPPVYTGGHKKLADYGITGYCFHYLRAFLEGRKIQVRIDGELSEVAITDRETPQGSVISPTLFSLIENGLPDAVKDSPSLPMTQALG</sequence>
<name>A0A9D4HBC5_DREPO</name>
<evidence type="ECO:0008006" key="3">
    <source>
        <dbReference type="Google" id="ProtNLM"/>
    </source>
</evidence>